<reference evidence="5 6" key="1">
    <citation type="submission" date="2018-07" db="EMBL/GenBank/DDBJ databases">
        <title>Genomic Encyclopedia of Type Strains, Phase III (KMG-III): the genomes of soil and plant-associated and newly described type strains.</title>
        <authorList>
            <person name="Whitman W."/>
        </authorList>
    </citation>
    <scope>NUCLEOTIDE SEQUENCE [LARGE SCALE GENOMIC DNA]</scope>
    <source>
        <strain evidence="5 6">CECT 8488</strain>
    </source>
</reference>
<dbReference type="SMART" id="SM00283">
    <property type="entry name" value="MA"/>
    <property type="match status" value="1"/>
</dbReference>
<comment type="similarity">
    <text evidence="2">Belongs to the methyl-accepting chemotaxis (MCP) protein family.</text>
</comment>
<dbReference type="Gene3D" id="1.10.287.950">
    <property type="entry name" value="Methyl-accepting chemotaxis protein"/>
    <property type="match status" value="1"/>
</dbReference>
<name>A0A3D9HXC6_9PROT</name>
<keyword evidence="1 3" id="KW-0807">Transducer</keyword>
<comment type="caution">
    <text evidence="5">The sequence shown here is derived from an EMBL/GenBank/DDBJ whole genome shotgun (WGS) entry which is preliminary data.</text>
</comment>
<dbReference type="GO" id="GO:0007165">
    <property type="term" value="P:signal transduction"/>
    <property type="evidence" value="ECO:0007669"/>
    <property type="project" value="UniProtKB-KW"/>
</dbReference>
<dbReference type="GO" id="GO:0016020">
    <property type="term" value="C:membrane"/>
    <property type="evidence" value="ECO:0007669"/>
    <property type="project" value="InterPro"/>
</dbReference>
<evidence type="ECO:0000256" key="2">
    <source>
        <dbReference type="ARBA" id="ARBA00029447"/>
    </source>
</evidence>
<dbReference type="AlphaFoldDB" id="A0A3D9HXC6"/>
<sequence length="353" mass="39085">MTEDPQIRALLDQWLGLSEMQRRTFSALVNEVRTTSDLVEASADTLSGEFQKLAGVTRSQATNLAEVIEKASRTEVDGKEIAVRALMEQMLGDLENMVEKVLFISKQGIHVTNSLQDLVGHIDAVDDSINRIEDFTRQTNYLAVNAKLEAAKAGEAGKGFSVVAGEIASMSKSINSLSEDIRTRMSGVVDGLDKGRDLVRELNAIDMSDNIVLKEKIEKVLHVLLDQNDKLNETVKGSLNETETITKSIGELTTTMQFQDRTKQRMEHIVDILEVLAGASADLSETTRNECPDLKTVELDEAWVRGLLDRFLLDEVKQRFISHVLMDGTFDDVDNSTGRGVEHASASDDIELF</sequence>
<dbReference type="InterPro" id="IPR004090">
    <property type="entry name" value="Chemotax_Me-accpt_rcpt"/>
</dbReference>
<feature type="domain" description="Methyl-accepting transducer" evidence="4">
    <location>
        <begin position="35"/>
        <end position="274"/>
    </location>
</feature>
<dbReference type="PANTHER" id="PTHR32089">
    <property type="entry name" value="METHYL-ACCEPTING CHEMOTAXIS PROTEIN MCPB"/>
    <property type="match status" value="1"/>
</dbReference>
<dbReference type="RefSeq" id="WP_181905182.1">
    <property type="nucleotide sequence ID" value="NZ_QRDW01000001.1"/>
</dbReference>
<dbReference type="PROSITE" id="PS50111">
    <property type="entry name" value="CHEMOTAXIS_TRANSDUC_2"/>
    <property type="match status" value="1"/>
</dbReference>
<dbReference type="EMBL" id="QRDW01000001">
    <property type="protein sequence ID" value="RED54070.1"/>
    <property type="molecule type" value="Genomic_DNA"/>
</dbReference>
<gene>
    <name evidence="5" type="ORF">DFP90_101871</name>
</gene>
<protein>
    <submittedName>
        <fullName evidence="5">Methyl-accepting chemotaxis protein</fullName>
    </submittedName>
</protein>
<dbReference type="InterPro" id="IPR004089">
    <property type="entry name" value="MCPsignal_dom"/>
</dbReference>
<dbReference type="PANTHER" id="PTHR32089:SF112">
    <property type="entry name" value="LYSOZYME-LIKE PROTEIN-RELATED"/>
    <property type="match status" value="1"/>
</dbReference>
<evidence type="ECO:0000256" key="1">
    <source>
        <dbReference type="ARBA" id="ARBA00023224"/>
    </source>
</evidence>
<dbReference type="GO" id="GO:0006935">
    <property type="term" value="P:chemotaxis"/>
    <property type="evidence" value="ECO:0007669"/>
    <property type="project" value="InterPro"/>
</dbReference>
<dbReference type="GO" id="GO:0004888">
    <property type="term" value="F:transmembrane signaling receptor activity"/>
    <property type="evidence" value="ECO:0007669"/>
    <property type="project" value="InterPro"/>
</dbReference>
<evidence type="ECO:0000313" key="6">
    <source>
        <dbReference type="Proteomes" id="UP000256845"/>
    </source>
</evidence>
<dbReference type="SUPFAM" id="SSF58104">
    <property type="entry name" value="Methyl-accepting chemotaxis protein (MCP) signaling domain"/>
    <property type="match status" value="1"/>
</dbReference>
<dbReference type="Proteomes" id="UP000256845">
    <property type="component" value="Unassembled WGS sequence"/>
</dbReference>
<dbReference type="PRINTS" id="PR00260">
    <property type="entry name" value="CHEMTRNSDUCR"/>
</dbReference>
<evidence type="ECO:0000259" key="4">
    <source>
        <dbReference type="PROSITE" id="PS50111"/>
    </source>
</evidence>
<dbReference type="Pfam" id="PF00015">
    <property type="entry name" value="MCPsignal"/>
    <property type="match status" value="1"/>
</dbReference>
<accession>A0A3D9HXC6</accession>
<evidence type="ECO:0000313" key="5">
    <source>
        <dbReference type="EMBL" id="RED54070.1"/>
    </source>
</evidence>
<evidence type="ECO:0000256" key="3">
    <source>
        <dbReference type="PROSITE-ProRule" id="PRU00284"/>
    </source>
</evidence>
<proteinExistence type="inferred from homology"/>
<organism evidence="5 6">
    <name type="scientific">Aestuariispira insulae</name>
    <dbReference type="NCBI Taxonomy" id="1461337"/>
    <lineage>
        <taxon>Bacteria</taxon>
        <taxon>Pseudomonadati</taxon>
        <taxon>Pseudomonadota</taxon>
        <taxon>Alphaproteobacteria</taxon>
        <taxon>Rhodospirillales</taxon>
        <taxon>Kiloniellaceae</taxon>
        <taxon>Aestuariispira</taxon>
    </lineage>
</organism>
<keyword evidence="6" id="KW-1185">Reference proteome</keyword>